<dbReference type="InterPro" id="IPR000524">
    <property type="entry name" value="Tscrpt_reg_HTH_GntR"/>
</dbReference>
<dbReference type="CDD" id="cd07377">
    <property type="entry name" value="WHTH_GntR"/>
    <property type="match status" value="1"/>
</dbReference>
<dbReference type="PROSITE" id="PS50949">
    <property type="entry name" value="HTH_GNTR"/>
    <property type="match status" value="1"/>
</dbReference>
<dbReference type="Gene3D" id="1.10.10.10">
    <property type="entry name" value="Winged helix-like DNA-binding domain superfamily/Winged helix DNA-binding domain"/>
    <property type="match status" value="1"/>
</dbReference>
<organism evidence="8 9">
    <name type="scientific">Chitinasiproducens palmae</name>
    <dbReference type="NCBI Taxonomy" id="1770053"/>
    <lineage>
        <taxon>Bacteria</taxon>
        <taxon>Pseudomonadati</taxon>
        <taxon>Pseudomonadota</taxon>
        <taxon>Betaproteobacteria</taxon>
        <taxon>Burkholderiales</taxon>
        <taxon>Burkholderiaceae</taxon>
        <taxon>Chitinasiproducens</taxon>
    </lineage>
</organism>
<evidence type="ECO:0000256" key="5">
    <source>
        <dbReference type="ARBA" id="ARBA00037357"/>
    </source>
</evidence>
<dbReference type="InterPro" id="IPR036388">
    <property type="entry name" value="WH-like_DNA-bd_sf"/>
</dbReference>
<evidence type="ECO:0000256" key="6">
    <source>
        <dbReference type="ARBA" id="ARBA00039592"/>
    </source>
</evidence>
<keyword evidence="3" id="KW-0238">DNA-binding</keyword>
<dbReference type="OrthoDB" id="5450856at2"/>
<keyword evidence="4" id="KW-0804">Transcription</keyword>
<dbReference type="SUPFAM" id="SSF46785">
    <property type="entry name" value="Winged helix' DNA-binding domain"/>
    <property type="match status" value="1"/>
</dbReference>
<evidence type="ECO:0000256" key="4">
    <source>
        <dbReference type="ARBA" id="ARBA00023163"/>
    </source>
</evidence>
<dbReference type="Gene3D" id="1.20.120.530">
    <property type="entry name" value="GntR ligand-binding domain-like"/>
    <property type="match status" value="1"/>
</dbReference>
<dbReference type="SMART" id="SM00895">
    <property type="entry name" value="FCD"/>
    <property type="match status" value="1"/>
</dbReference>
<accession>A0A1H2PU79</accession>
<keyword evidence="1" id="KW-0678">Repressor</keyword>
<dbReference type="RefSeq" id="WP_091911223.1">
    <property type="nucleotide sequence ID" value="NZ_FNLO01000011.1"/>
</dbReference>
<evidence type="ECO:0000256" key="2">
    <source>
        <dbReference type="ARBA" id="ARBA00023015"/>
    </source>
</evidence>
<dbReference type="Pfam" id="PF00392">
    <property type="entry name" value="GntR"/>
    <property type="match status" value="1"/>
</dbReference>
<dbReference type="InterPro" id="IPR011711">
    <property type="entry name" value="GntR_C"/>
</dbReference>
<evidence type="ECO:0000259" key="7">
    <source>
        <dbReference type="PROSITE" id="PS50949"/>
    </source>
</evidence>
<dbReference type="InterPro" id="IPR036390">
    <property type="entry name" value="WH_DNA-bd_sf"/>
</dbReference>
<dbReference type="GO" id="GO:0003700">
    <property type="term" value="F:DNA-binding transcription factor activity"/>
    <property type="evidence" value="ECO:0007669"/>
    <property type="project" value="InterPro"/>
</dbReference>
<evidence type="ECO:0000256" key="3">
    <source>
        <dbReference type="ARBA" id="ARBA00023125"/>
    </source>
</evidence>
<reference evidence="9" key="1">
    <citation type="submission" date="2016-09" db="EMBL/GenBank/DDBJ databases">
        <authorList>
            <person name="Varghese N."/>
            <person name="Submissions S."/>
        </authorList>
    </citation>
    <scope>NUCLEOTIDE SEQUENCE [LARGE SCALE GENOMIC DNA]</scope>
    <source>
        <strain evidence="9">JS23</strain>
    </source>
</reference>
<proteinExistence type="predicted"/>
<dbReference type="PRINTS" id="PR00035">
    <property type="entry name" value="HTHGNTR"/>
</dbReference>
<keyword evidence="2" id="KW-0805">Transcription regulation</keyword>
<dbReference type="SUPFAM" id="SSF48008">
    <property type="entry name" value="GntR ligand-binding domain-like"/>
    <property type="match status" value="1"/>
</dbReference>
<dbReference type="SMART" id="SM00345">
    <property type="entry name" value="HTH_GNTR"/>
    <property type="match status" value="1"/>
</dbReference>
<dbReference type="Proteomes" id="UP000243719">
    <property type="component" value="Unassembled WGS sequence"/>
</dbReference>
<dbReference type="Pfam" id="PF07729">
    <property type="entry name" value="FCD"/>
    <property type="match status" value="1"/>
</dbReference>
<evidence type="ECO:0000256" key="1">
    <source>
        <dbReference type="ARBA" id="ARBA00022491"/>
    </source>
</evidence>
<dbReference type="AlphaFoldDB" id="A0A1H2PU79"/>
<evidence type="ECO:0000313" key="9">
    <source>
        <dbReference type="Proteomes" id="UP000243719"/>
    </source>
</evidence>
<feature type="domain" description="HTH gntR-type" evidence="7">
    <location>
        <begin position="12"/>
        <end position="80"/>
    </location>
</feature>
<evidence type="ECO:0000313" key="8">
    <source>
        <dbReference type="EMBL" id="SDV50346.1"/>
    </source>
</evidence>
<protein>
    <recommendedName>
        <fullName evidence="6">Pyruvate dehydrogenase complex repressor</fullName>
    </recommendedName>
</protein>
<name>A0A1H2PU79_9BURK</name>
<dbReference type="InterPro" id="IPR008920">
    <property type="entry name" value="TF_FadR/GntR_C"/>
</dbReference>
<dbReference type="PANTHER" id="PTHR43537:SF34">
    <property type="entry name" value="PYRUVATE DEHYDROGENASE COMPLEX REPRESSOR"/>
    <property type="match status" value="1"/>
</dbReference>
<keyword evidence="9" id="KW-1185">Reference proteome</keyword>
<dbReference type="EMBL" id="FNLO01000011">
    <property type="protein sequence ID" value="SDV50346.1"/>
    <property type="molecule type" value="Genomic_DNA"/>
</dbReference>
<dbReference type="STRING" id="1770053.SAMN05216551_111116"/>
<dbReference type="GO" id="GO:0003677">
    <property type="term" value="F:DNA binding"/>
    <property type="evidence" value="ECO:0007669"/>
    <property type="project" value="UniProtKB-KW"/>
</dbReference>
<sequence length="244" mass="26500">MTFEPIAAFSRVRLSDVVADQLKTMICDGRLLPGARLPAERELAAQLQVSRPSLREALIRLQADGYVASTGRGGLRVADVTASLVSSPLAELIATQPRASADILELRHGLETTVTGYAAARADAGDLARIDTAFATLQDCFERRDKVQLAAADAAFHLTIADATHNVALIHVMHGLHGLIRETTLNSHRMVGYDDGIETALFTQHGEIHAAILSRNVDRARSASEAHLDYVRELHRQRGALTRN</sequence>
<gene>
    <name evidence="8" type="ORF">SAMN05216551_111116</name>
</gene>
<dbReference type="PANTHER" id="PTHR43537">
    <property type="entry name" value="TRANSCRIPTIONAL REGULATOR, GNTR FAMILY"/>
    <property type="match status" value="1"/>
</dbReference>
<comment type="function">
    <text evidence="5">Transcriptional repressor for the pyruvate dehydrogenase complex genes aceEF and lpd.</text>
</comment>